<sequence>SQYVKTRFQKPTENELSVYTLLYRETGSTEPKQHPGRQKKLKECDTRALKRIIRTDRLSPLGDVTDKFNISLNTTLHSNIVRSYLHDEVVVEGNMDSDKYVNILANRFISWVDNYPNSIFQQDGASCLLQLTVFGG</sequence>
<comment type="caution">
    <text evidence="1">The sequence shown here is derived from an EMBL/GenBank/DDBJ whole genome shotgun (WGS) entry which is preliminary data.</text>
</comment>
<protein>
    <submittedName>
        <fullName evidence="1">15170_t:CDS:1</fullName>
    </submittedName>
</protein>
<dbReference type="AlphaFoldDB" id="A0A9W4T337"/>
<reference evidence="1" key="1">
    <citation type="submission" date="2022-08" db="EMBL/GenBank/DDBJ databases">
        <authorList>
            <person name="Kallberg Y."/>
            <person name="Tangrot J."/>
            <person name="Rosling A."/>
        </authorList>
    </citation>
    <scope>NUCLEOTIDE SEQUENCE</scope>
    <source>
        <strain evidence="1">Wild A</strain>
    </source>
</reference>
<dbReference type="EMBL" id="CAMKVN010006467">
    <property type="protein sequence ID" value="CAI2190319.1"/>
    <property type="molecule type" value="Genomic_DNA"/>
</dbReference>
<dbReference type="Gene3D" id="3.30.420.10">
    <property type="entry name" value="Ribonuclease H-like superfamily/Ribonuclease H"/>
    <property type="match status" value="1"/>
</dbReference>
<keyword evidence="2" id="KW-1185">Reference proteome</keyword>
<evidence type="ECO:0000313" key="2">
    <source>
        <dbReference type="Proteomes" id="UP001153678"/>
    </source>
</evidence>
<accession>A0A9W4T337</accession>
<name>A0A9W4T337_9GLOM</name>
<evidence type="ECO:0000313" key="1">
    <source>
        <dbReference type="EMBL" id="CAI2190319.1"/>
    </source>
</evidence>
<gene>
    <name evidence="1" type="ORF">FWILDA_LOCUS14517</name>
</gene>
<organism evidence="1 2">
    <name type="scientific">Funneliformis geosporum</name>
    <dbReference type="NCBI Taxonomy" id="1117311"/>
    <lineage>
        <taxon>Eukaryota</taxon>
        <taxon>Fungi</taxon>
        <taxon>Fungi incertae sedis</taxon>
        <taxon>Mucoromycota</taxon>
        <taxon>Glomeromycotina</taxon>
        <taxon>Glomeromycetes</taxon>
        <taxon>Glomerales</taxon>
        <taxon>Glomeraceae</taxon>
        <taxon>Funneliformis</taxon>
    </lineage>
</organism>
<dbReference type="GO" id="GO:0003676">
    <property type="term" value="F:nucleic acid binding"/>
    <property type="evidence" value="ECO:0007669"/>
    <property type="project" value="InterPro"/>
</dbReference>
<proteinExistence type="predicted"/>
<dbReference type="Proteomes" id="UP001153678">
    <property type="component" value="Unassembled WGS sequence"/>
</dbReference>
<dbReference type="InterPro" id="IPR036397">
    <property type="entry name" value="RNaseH_sf"/>
</dbReference>
<feature type="non-terminal residue" evidence="1">
    <location>
        <position position="136"/>
    </location>
</feature>
<dbReference type="OrthoDB" id="2416077at2759"/>